<protein>
    <submittedName>
        <fullName evidence="2">Uncharacterized protein</fullName>
    </submittedName>
</protein>
<dbReference type="Proteomes" id="UP000886595">
    <property type="component" value="Unassembled WGS sequence"/>
</dbReference>
<evidence type="ECO:0000256" key="1">
    <source>
        <dbReference type="SAM" id="MobiDB-lite"/>
    </source>
</evidence>
<accession>A0A8X7TLV7</accession>
<gene>
    <name evidence="2" type="ORF">Bca52824_086438</name>
</gene>
<organism evidence="2 3">
    <name type="scientific">Brassica carinata</name>
    <name type="common">Ethiopian mustard</name>
    <name type="synonym">Abyssinian cabbage</name>
    <dbReference type="NCBI Taxonomy" id="52824"/>
    <lineage>
        <taxon>Eukaryota</taxon>
        <taxon>Viridiplantae</taxon>
        <taxon>Streptophyta</taxon>
        <taxon>Embryophyta</taxon>
        <taxon>Tracheophyta</taxon>
        <taxon>Spermatophyta</taxon>
        <taxon>Magnoliopsida</taxon>
        <taxon>eudicotyledons</taxon>
        <taxon>Gunneridae</taxon>
        <taxon>Pentapetalae</taxon>
        <taxon>rosids</taxon>
        <taxon>malvids</taxon>
        <taxon>Brassicales</taxon>
        <taxon>Brassicaceae</taxon>
        <taxon>Brassiceae</taxon>
        <taxon>Brassica</taxon>
    </lineage>
</organism>
<dbReference type="AlphaFoldDB" id="A0A8X7TLV7"/>
<sequence>MMQYTQCNDPTESAARRERMRRAEEKGEMEETAALMIQAKMTAPTDTVTSPEQQPSGERVPATLRLGPIAPPTQEPAPKITVHYSLFLENMEEDDSLSFGDNMMTCSFESMLASFIFIHCYRY</sequence>
<feature type="compositionally biased region" description="Polar residues" evidence="1">
    <location>
        <begin position="44"/>
        <end position="56"/>
    </location>
</feature>
<evidence type="ECO:0000313" key="2">
    <source>
        <dbReference type="EMBL" id="KAG2246810.1"/>
    </source>
</evidence>
<reference evidence="2 3" key="1">
    <citation type="submission" date="2020-02" db="EMBL/GenBank/DDBJ databases">
        <authorList>
            <person name="Ma Q."/>
            <person name="Huang Y."/>
            <person name="Song X."/>
            <person name="Pei D."/>
        </authorList>
    </citation>
    <scope>NUCLEOTIDE SEQUENCE [LARGE SCALE GENOMIC DNA]</scope>
    <source>
        <strain evidence="2">Sxm20200214</strain>
        <tissue evidence="2">Leaf</tissue>
    </source>
</reference>
<feature type="region of interest" description="Disordered" evidence="1">
    <location>
        <begin position="43"/>
        <end position="77"/>
    </location>
</feature>
<feature type="compositionally biased region" description="Basic and acidic residues" evidence="1">
    <location>
        <begin position="14"/>
        <end position="26"/>
    </location>
</feature>
<feature type="compositionally biased region" description="Polar residues" evidence="1">
    <location>
        <begin position="1"/>
        <end position="11"/>
    </location>
</feature>
<comment type="caution">
    <text evidence="2">The sequence shown here is derived from an EMBL/GenBank/DDBJ whole genome shotgun (WGS) entry which is preliminary data.</text>
</comment>
<feature type="region of interest" description="Disordered" evidence="1">
    <location>
        <begin position="1"/>
        <end position="29"/>
    </location>
</feature>
<dbReference type="EMBL" id="JAAMPC010000017">
    <property type="protein sequence ID" value="KAG2246810.1"/>
    <property type="molecule type" value="Genomic_DNA"/>
</dbReference>
<evidence type="ECO:0000313" key="3">
    <source>
        <dbReference type="Proteomes" id="UP000886595"/>
    </source>
</evidence>
<keyword evidence="3" id="KW-1185">Reference proteome</keyword>
<proteinExistence type="predicted"/>
<name>A0A8X7TLV7_BRACI</name>